<protein>
    <submittedName>
        <fullName evidence="1">Uncharacterized protein</fullName>
    </submittedName>
</protein>
<dbReference type="Proteomes" id="UP000649617">
    <property type="component" value="Unassembled WGS sequence"/>
</dbReference>
<evidence type="ECO:0000313" key="1">
    <source>
        <dbReference type="EMBL" id="CAE7622166.1"/>
    </source>
</evidence>
<name>A0A812V6Z8_SYMPI</name>
<comment type="caution">
    <text evidence="1">The sequence shown here is derived from an EMBL/GenBank/DDBJ whole genome shotgun (WGS) entry which is preliminary data.</text>
</comment>
<sequence>MPGGRIERACCDDLFFHSKDQAIRFSKFRGRLWNPGAVHAAQEEYPPTAATSFHQYGKWYPPEMKDPDRNFGYEVLKREQVPLCEDLRPGVLYEGEKCFSKCGLPGEEDCMPRVMTLPEDGEYEMVKHPVCTSHVECVGEPSRVLCEVMKKGSWQEGLMTRMRGVGGKRCEMMLTFTHH</sequence>
<dbReference type="OrthoDB" id="405889at2759"/>
<gene>
    <name evidence="1" type="ORF">SPIL2461_LOCUS16294</name>
</gene>
<organism evidence="1 2">
    <name type="scientific">Symbiodinium pilosum</name>
    <name type="common">Dinoflagellate</name>
    <dbReference type="NCBI Taxonomy" id="2952"/>
    <lineage>
        <taxon>Eukaryota</taxon>
        <taxon>Sar</taxon>
        <taxon>Alveolata</taxon>
        <taxon>Dinophyceae</taxon>
        <taxon>Suessiales</taxon>
        <taxon>Symbiodiniaceae</taxon>
        <taxon>Symbiodinium</taxon>
    </lineage>
</organism>
<accession>A0A812V6Z8</accession>
<dbReference type="AlphaFoldDB" id="A0A812V6Z8"/>
<keyword evidence="2" id="KW-1185">Reference proteome</keyword>
<proteinExistence type="predicted"/>
<dbReference type="EMBL" id="CAJNIZ010042225">
    <property type="protein sequence ID" value="CAE7622166.1"/>
    <property type="molecule type" value="Genomic_DNA"/>
</dbReference>
<reference evidence="1" key="1">
    <citation type="submission" date="2021-02" db="EMBL/GenBank/DDBJ databases">
        <authorList>
            <person name="Dougan E. K."/>
            <person name="Rhodes N."/>
            <person name="Thang M."/>
            <person name="Chan C."/>
        </authorList>
    </citation>
    <scope>NUCLEOTIDE SEQUENCE</scope>
</reference>
<evidence type="ECO:0000313" key="2">
    <source>
        <dbReference type="Proteomes" id="UP000649617"/>
    </source>
</evidence>